<proteinExistence type="predicted"/>
<dbReference type="Proteomes" id="UP000037035">
    <property type="component" value="Unassembled WGS sequence"/>
</dbReference>
<evidence type="ECO:0000313" key="1">
    <source>
        <dbReference type="EMBL" id="KNZ44470.1"/>
    </source>
</evidence>
<keyword evidence="2" id="KW-1185">Reference proteome</keyword>
<evidence type="ECO:0000313" key="2">
    <source>
        <dbReference type="Proteomes" id="UP000037035"/>
    </source>
</evidence>
<name>A0A0L6U9M9_9BASI</name>
<accession>A0A0L6U9M9</accession>
<comment type="caution">
    <text evidence="1">The sequence shown here is derived from an EMBL/GenBank/DDBJ whole genome shotgun (WGS) entry which is preliminary data.</text>
</comment>
<reference evidence="1 2" key="1">
    <citation type="submission" date="2015-08" db="EMBL/GenBank/DDBJ databases">
        <title>Next Generation Sequencing and Analysis of the Genome of Puccinia sorghi L Schw, the Causal Agent of Maize Common Rust.</title>
        <authorList>
            <person name="Rochi L."/>
            <person name="Burguener G."/>
            <person name="Darino M."/>
            <person name="Turjanski A."/>
            <person name="Kreff E."/>
            <person name="Dieguez M.J."/>
            <person name="Sacco F."/>
        </authorList>
    </citation>
    <scope>NUCLEOTIDE SEQUENCE [LARGE SCALE GENOMIC DNA]</scope>
    <source>
        <strain evidence="1 2">RO10H11247</strain>
    </source>
</reference>
<evidence type="ECO:0008006" key="3">
    <source>
        <dbReference type="Google" id="ProtNLM"/>
    </source>
</evidence>
<gene>
    <name evidence="1" type="ORF">VP01_912g1</name>
</gene>
<dbReference type="EMBL" id="LAVV01014749">
    <property type="protein sequence ID" value="KNZ44470.1"/>
    <property type="molecule type" value="Genomic_DNA"/>
</dbReference>
<organism evidence="1 2">
    <name type="scientific">Puccinia sorghi</name>
    <dbReference type="NCBI Taxonomy" id="27349"/>
    <lineage>
        <taxon>Eukaryota</taxon>
        <taxon>Fungi</taxon>
        <taxon>Dikarya</taxon>
        <taxon>Basidiomycota</taxon>
        <taxon>Pucciniomycotina</taxon>
        <taxon>Pucciniomycetes</taxon>
        <taxon>Pucciniales</taxon>
        <taxon>Pucciniaceae</taxon>
        <taxon>Puccinia</taxon>
    </lineage>
</organism>
<dbReference type="VEuPathDB" id="FungiDB:VP01_912g1"/>
<sequence length="202" mass="23404">MKDYTATWFQPYLVKVFNGEPVIFNDFLKDSRSSFFDHNHWHCAKVALWNLRQTGTMLAYTQDLDQNTHTPIMSFYQHRCKEKIQLAVVMRNIEFDSLRSMQVMVLKAVPVPAPLPPNLMQWTSLHSRRPQSTNSPIPSQARWVQLNLYFRCGQASHISRRCYTGQKTQDHLKPPSSAWMSKLQEETNCLCTNPSTSSPALL</sequence>
<protein>
    <recommendedName>
        <fullName evidence="3">Retrotransposon gag domain-containing protein</fullName>
    </recommendedName>
</protein>
<dbReference type="OrthoDB" id="5552562at2759"/>
<dbReference type="AlphaFoldDB" id="A0A0L6U9M9"/>